<evidence type="ECO:0000259" key="1">
    <source>
        <dbReference type="Pfam" id="PF12680"/>
    </source>
</evidence>
<name>A0A1G8G9A5_9ACTN</name>
<keyword evidence="3" id="KW-1185">Reference proteome</keyword>
<evidence type="ECO:0000313" key="2">
    <source>
        <dbReference type="EMBL" id="SDH90964.1"/>
    </source>
</evidence>
<keyword evidence="2" id="KW-0413">Isomerase</keyword>
<proteinExistence type="predicted"/>
<dbReference type="SUPFAM" id="SSF54427">
    <property type="entry name" value="NTF2-like"/>
    <property type="match status" value="2"/>
</dbReference>
<accession>A0A1G8G9A5</accession>
<gene>
    <name evidence="2" type="ORF">SAMN05421505_12627</name>
</gene>
<dbReference type="EMBL" id="FNCN01000026">
    <property type="protein sequence ID" value="SDH90964.1"/>
    <property type="molecule type" value="Genomic_DNA"/>
</dbReference>
<dbReference type="Gene3D" id="3.10.450.50">
    <property type="match status" value="2"/>
</dbReference>
<dbReference type="InterPro" id="IPR037401">
    <property type="entry name" value="SnoaL-like"/>
</dbReference>
<dbReference type="GO" id="GO:0016853">
    <property type="term" value="F:isomerase activity"/>
    <property type="evidence" value="ECO:0007669"/>
    <property type="project" value="UniProtKB-KW"/>
</dbReference>
<protein>
    <submittedName>
        <fullName evidence="2">Ketosteroid isomerase-related protein</fullName>
    </submittedName>
</protein>
<reference evidence="2 3" key="1">
    <citation type="submission" date="2016-10" db="EMBL/GenBank/DDBJ databases">
        <authorList>
            <person name="de Groot N.N."/>
        </authorList>
    </citation>
    <scope>NUCLEOTIDE SEQUENCE [LARGE SCALE GENOMIC DNA]</scope>
    <source>
        <strain evidence="2 3">CPCC 201354</strain>
    </source>
</reference>
<organism evidence="2 3">
    <name type="scientific">Sinosporangium album</name>
    <dbReference type="NCBI Taxonomy" id="504805"/>
    <lineage>
        <taxon>Bacteria</taxon>
        <taxon>Bacillati</taxon>
        <taxon>Actinomycetota</taxon>
        <taxon>Actinomycetes</taxon>
        <taxon>Streptosporangiales</taxon>
        <taxon>Streptosporangiaceae</taxon>
        <taxon>Sinosporangium</taxon>
    </lineage>
</organism>
<dbReference type="STRING" id="504805.SAMN05421505_12627"/>
<dbReference type="RefSeq" id="WP_218125969.1">
    <property type="nucleotide sequence ID" value="NZ_FNCN01000026.1"/>
</dbReference>
<dbReference type="AlphaFoldDB" id="A0A1G8G9A5"/>
<dbReference type="Proteomes" id="UP000198923">
    <property type="component" value="Unassembled WGS sequence"/>
</dbReference>
<feature type="domain" description="SnoaL-like" evidence="1">
    <location>
        <begin position="139"/>
        <end position="233"/>
    </location>
</feature>
<evidence type="ECO:0000313" key="3">
    <source>
        <dbReference type="Proteomes" id="UP000198923"/>
    </source>
</evidence>
<dbReference type="Pfam" id="PF12680">
    <property type="entry name" value="SnoaL_2"/>
    <property type="match status" value="1"/>
</dbReference>
<dbReference type="InterPro" id="IPR032710">
    <property type="entry name" value="NTF2-like_dom_sf"/>
</dbReference>
<sequence>MNYEDFAERYVAVWNETDPAIRRTMISGLWARDGVQYTDSAEYLGPQALEARVTDAHHRFVRDGGQRFRAAGDAVGHHGAVRFTTFMEPAAGGDITWTGTVFARLGADGLIRSDHQFGDPARPGTRTVVDDFLRWPRPDLYAERVDWRVSWPVSEHPLIPWIRPRGTRAEVADHYTTFAEHCTGEVAVDRVFVDGQDAVVTGTSRQLIRSTGKRFTMAFALHLTVENGLITRHHMYEDSLAVAEAFA</sequence>